<organism evidence="4 5">
    <name type="scientific">Burkholderia mallei (strain NCTC 10229)</name>
    <dbReference type="NCBI Taxonomy" id="412022"/>
    <lineage>
        <taxon>Bacteria</taxon>
        <taxon>Pseudomonadati</taxon>
        <taxon>Pseudomonadota</taxon>
        <taxon>Betaproteobacteria</taxon>
        <taxon>Burkholderiales</taxon>
        <taxon>Burkholderiaceae</taxon>
        <taxon>Burkholderia</taxon>
        <taxon>pseudomallei group</taxon>
    </lineage>
</organism>
<feature type="compositionally biased region" description="Basic residues" evidence="1">
    <location>
        <begin position="83"/>
        <end position="98"/>
    </location>
</feature>
<dbReference type="NCBIfam" id="NF033551">
    <property type="entry name" value="transpos_IS1182"/>
    <property type="match status" value="1"/>
</dbReference>
<reference evidence="4 5" key="1">
    <citation type="submission" date="2007-01" db="EMBL/GenBank/DDBJ databases">
        <authorList>
            <person name="DeShazer D."/>
            <person name="Woods D.E."/>
            <person name="Nierman W.C."/>
        </authorList>
    </citation>
    <scope>NUCLEOTIDE SEQUENCE [LARGE SCALE GENOMIC DNA]</scope>
    <source>
        <strain evidence="4 5">NCTC 10229</strain>
    </source>
</reference>
<dbReference type="InterPro" id="IPR047629">
    <property type="entry name" value="IS1182_transpos"/>
</dbReference>
<dbReference type="InterPro" id="IPR008490">
    <property type="entry name" value="Transposase_InsH_N"/>
</dbReference>
<dbReference type="InterPro" id="IPR025668">
    <property type="entry name" value="Tnp_DDE_dom"/>
</dbReference>
<evidence type="ECO:0000313" key="5">
    <source>
        <dbReference type="Proteomes" id="UP000002283"/>
    </source>
</evidence>
<feature type="domain" description="Transposase DDE" evidence="3">
    <location>
        <begin position="445"/>
        <end position="563"/>
    </location>
</feature>
<feature type="region of interest" description="Disordered" evidence="1">
    <location>
        <begin position="302"/>
        <end position="337"/>
    </location>
</feature>
<feature type="region of interest" description="Disordered" evidence="1">
    <location>
        <begin position="82"/>
        <end position="104"/>
    </location>
</feature>
<dbReference type="KEGG" id="bml:BMA10229_A3308"/>
<dbReference type="Pfam" id="PF05598">
    <property type="entry name" value="DUF772"/>
    <property type="match status" value="1"/>
</dbReference>
<dbReference type="PANTHER" id="PTHR33408:SF4">
    <property type="entry name" value="TRANSPOSASE DDE DOMAIN-CONTAINING PROTEIN"/>
    <property type="match status" value="1"/>
</dbReference>
<feature type="compositionally biased region" description="Basic and acidic residues" evidence="1">
    <location>
        <begin position="302"/>
        <end position="312"/>
    </location>
</feature>
<sequence>MRARGEKGAIAARPPNAPRFLCAGPAQPGSVRPSSAWFGRCRLTADHPEFGATSLSTFGRSRPNVVDRRLAIQPERADACRGRAARLGRHRSTKKQARRSGLQIADKPSPSGGFLFFNGVMLKTPMPTQHELEMVTLEELVPKDHLLRQIDAAVDFEFIRAKVAHLYCADNGRPALDPVVMFKLLFIGYLFGVRSERQLMREVQVNVAYRWFARFRLTDKVPDASTFSQNRRRRFTDTTVYQEIFDEIVRQAIKRGLVDGRVLYTDSTHLKANANKGKFDVVKLEQTPAAYTEALNAAVDADRAAHGRKPLDRDDDEPPSSKDTKLSRTDPDSGYMVRDDKPKGFFYLDHRTVDAKHAIITDTHVTPASVHDSQPYLDRLDRQRERFEFKVEAVGLDAGYFTPAVCQGLEERGIAGVMGYRTPNHKPGMFYKRQFKYDAYRNEYVCPQGQALPYSTTNRLGYREYKSNAQICGRCPVRSQCTNSAIAVKVVTRHVWERAKERVDARRLTEWGQRIYARRKQTVERSFADAKQLHGHRYARMRGLRKVAEQCLLAAAAQNIKKIAMLLARKRKKGPAGPDWRFVRMLLRLVSGLRCSFDYPLAANPQS</sequence>
<protein>
    <submittedName>
        <fullName evidence="4">ISBma2, transposase</fullName>
    </submittedName>
</protein>
<dbReference type="PANTHER" id="PTHR33408">
    <property type="entry name" value="TRANSPOSASE"/>
    <property type="match status" value="1"/>
</dbReference>
<dbReference type="EMBL" id="CP000546">
    <property type="protein sequence ID" value="ABN01188.1"/>
    <property type="molecule type" value="Genomic_DNA"/>
</dbReference>
<name>A2SBC5_BURM9</name>
<evidence type="ECO:0000313" key="4">
    <source>
        <dbReference type="EMBL" id="ABN01188.1"/>
    </source>
</evidence>
<accession>A2SBC5</accession>
<evidence type="ECO:0000259" key="3">
    <source>
        <dbReference type="Pfam" id="PF13751"/>
    </source>
</evidence>
<dbReference type="Proteomes" id="UP000002283">
    <property type="component" value="Chromosome I"/>
</dbReference>
<evidence type="ECO:0000256" key="1">
    <source>
        <dbReference type="SAM" id="MobiDB-lite"/>
    </source>
</evidence>
<dbReference type="HOGENOM" id="CLU_021293_2_2_4"/>
<evidence type="ECO:0000259" key="2">
    <source>
        <dbReference type="Pfam" id="PF05598"/>
    </source>
</evidence>
<proteinExistence type="predicted"/>
<gene>
    <name evidence="4" type="ordered locus">BMA10229_A3308</name>
</gene>
<feature type="compositionally biased region" description="Basic and acidic residues" evidence="1">
    <location>
        <begin position="319"/>
        <end position="337"/>
    </location>
</feature>
<dbReference type="AlphaFoldDB" id="A2SBC5"/>
<dbReference type="Pfam" id="PF13751">
    <property type="entry name" value="DDE_Tnp_1_6"/>
    <property type="match status" value="1"/>
</dbReference>
<feature type="domain" description="Transposase InsH N-terminal" evidence="2">
    <location>
        <begin position="136"/>
        <end position="233"/>
    </location>
</feature>